<dbReference type="InterPro" id="IPR027007">
    <property type="entry name" value="C2_DOCK-type_domain"/>
</dbReference>
<dbReference type="InterPro" id="IPR026791">
    <property type="entry name" value="DOCK"/>
</dbReference>
<reference evidence="9" key="2">
    <citation type="submission" date="2020-11" db="EMBL/GenBank/DDBJ databases">
        <authorList>
            <consortium name="DOE Joint Genome Institute"/>
            <person name="Kuo A."/>
            <person name="Miyauchi S."/>
            <person name="Kiss E."/>
            <person name="Drula E."/>
            <person name="Kohler A."/>
            <person name="Sanchez-Garcia M."/>
            <person name="Andreopoulos B."/>
            <person name="Barry K.W."/>
            <person name="Bonito G."/>
            <person name="Buee M."/>
            <person name="Carver A."/>
            <person name="Chen C."/>
            <person name="Cichocki N."/>
            <person name="Clum A."/>
            <person name="Culley D."/>
            <person name="Crous P.W."/>
            <person name="Fauchery L."/>
            <person name="Girlanda M."/>
            <person name="Hayes R."/>
            <person name="Keri Z."/>
            <person name="Labutti K."/>
            <person name="Lipzen A."/>
            <person name="Lombard V."/>
            <person name="Magnuson J."/>
            <person name="Maillard F."/>
            <person name="Morin E."/>
            <person name="Murat C."/>
            <person name="Nolan M."/>
            <person name="Ohm R."/>
            <person name="Pangilinan J."/>
            <person name="Pereira M."/>
            <person name="Perotto S."/>
            <person name="Peter M."/>
            <person name="Riley R."/>
            <person name="Sitrit Y."/>
            <person name="Stielow B."/>
            <person name="Szollosi G."/>
            <person name="Zifcakova L."/>
            <person name="Stursova M."/>
            <person name="Spatafora J.W."/>
            <person name="Tedersoo L."/>
            <person name="Vaario L.-M."/>
            <person name="Yamada A."/>
            <person name="Yan M."/>
            <person name="Wang P."/>
            <person name="Xu J."/>
            <person name="Bruns T."/>
            <person name="Baldrian P."/>
            <person name="Vilgalys R."/>
            <person name="Henrissat B."/>
            <person name="Grigoriev I.V."/>
            <person name="Hibbett D."/>
            <person name="Nagy L.G."/>
            <person name="Martin F.M."/>
        </authorList>
    </citation>
    <scope>NUCLEOTIDE SEQUENCE</scope>
    <source>
        <strain evidence="9">UH-Tt-Lm1</strain>
    </source>
</reference>
<comment type="similarity">
    <text evidence="5">Belongs to the DOCK family.</text>
</comment>
<keyword evidence="3" id="KW-0597">Phosphoprotein</keyword>
<feature type="compositionally biased region" description="Basic and acidic residues" evidence="6">
    <location>
        <begin position="516"/>
        <end position="530"/>
    </location>
</feature>
<sequence>MTTSVKKGVWEPLPLIVYGYAVHPLSQSRRDTHYSNRTRMSAFTDVSGTTDDPLIHRDIVSLEVGDEIYAFEKYTPKGKEVEGVWYRGYVVCTSRRPPINLSADPSTSKAATKTEELQQVFIGIFPASHIYVRDELADPQGRLAEVATRLNGSSPNLNVQTPPQDPPAKEEDPDLWSMARKSFKVGPRPDQANTSRGALPVYPASLRSASPTESHMMKPLPPRFSLKSGDDTASGAFQPIIDEIASALREWHSLMFHYLASRDYKLFHLVREHIEALHFGRRQLLVQTLSLEETTSLRRECVVRLVAGNIIQGLDVIVRHPTWGALVTVDVEGEVDPRSWVSPVRMYAMQVALAYMNPLSSPSVSKASLTTAFDLPTPFGSLPSPLTPNSSDSTRLRGTPRGHGSFSIPTPTPSGKARFYHVYLDVRAFVASPCSPGEFAELYFSLYNRSDGKFLTEEFCVHLNHNGVLARDPTARIKTLFTDLVLSDVQDPIYLVCRIVRNGAMKMSSNPGSDFGRARRGSDASFRDGPDRISSSWDPSMSSLVLSPNGARSPVGENNFYRRPFGCAVIELSQLTQLVQENLDISATREHSMPIFVPVNETIFSVLHQDIIMGNSKEYEKSPRAEMIAVSLKVFRGQAETIIRENSSLLQDACITLRLSFPDVVFPGDLRNEMYIKLWSADFSSSGNSQARRSVANFTRSAVSNPHGNVQVTMEVRDQDGNSVPPILSAGSGEPPTTQFNSMVFQRNHQPTFGELVKLSLPLGGITRWHVFFTFRNRGRDKQHRGNGEPSDRPFAFAFVPLFPDGRAALEDGPHTLLLYRADRLNQVTPDMYLGAPSWVPPGQKPDQIFIPPELQKVAPVMKDTLTIRNSLCSTKYTQNPVLLSLLYWEQVTDEEELKTVLTKFTFVGEVEIVKFLGDIFNSLFGIMVSKHNDAGQIDLLVFNALVTVLRIVQDRRFNNFQPVLDVYIENHFNCPLASSHMMRSMNLLLADPTSPDTASSLRAALTVWDYVFKFITRSRELQKVKDLGIAGGATAEHLESTFRRELRAHLGEINKMLSTTTPASIIGTQTMALQNFTLILPELAKIFPITELVSHVRTFANAIVIGKGRIVVWKLIMFLQVVRGFLFDTPNSRSLLLEAVVIWIKPHFGRFDEYVQTNLGDSEATKDAARVNWLENVRLCVTIIAVMLDKLCTSLVQPAILADKGLLRKEQDNVDYLLSLLPRLVESYHEYQSPASQRAMQQVRSTSTQPSIIPVTFPESYPFSLLSHLPKWPANGSMSNDFSAMFYPGLGETAMIFLVLLSVTSKKQLLDFLESSFEIEGRENFSKMLISIFKVASSILDNEAFPASWLNVNILAHKVLIRFWDPVATILEREFIPGPDGVFEFDKNLWIEGFHMLLKLLSSEQLVIEDFSPQKRRAVWRLAGDIRGEGATILLRLWDSLGWPEDVSLSNGAVSRYGGYQVSLSSLVGRVVNLCLSHHDLLRNKAVQILYSMIVSEYHVSHHFDHIENELVSKLDQLFMSDSKGDDISRAFFIGHLRHLFETSSVDEQLRECVANFLDSVDLFLELLLSVKALPEGEEFSDDRVIATLRLMNFIRRIGRDEMYIKYVHQLVNMHLQSQNYVEAALTLKLHAEMHEWDLTSFVDAMEDLGLPQQSQFHRKETLYLLILDYLGKGKAWESAIEICKELAYQHAEITFNYARLAEILRHQATLLEHIVTDERYYAEYFRVAFYGNFPVALRNKQFIYRGFEWEKLAAFCDRMFNKHPGAQLFRSPGDPPVDIRFGTDQYIQCTSVSPEPDRSLPIFSNLDVPLAVRSYYEHSAINLFSSSRPIAKGRDSSEESWIEKTYFTTEEAFPTVLRRSEIVAVEVVEISPIERVLNDVELRTKELGGLYTRYSAAIKTGQLVSTNPLTMALNTAVDAPQENGVPSFRHFLTNEYIMRNPDKIQTIERLRIAVDDHVRIIDSCLRLHGQMCPAEMLTIHEGTLEKFFRKNFSEEIRRLAVGNGIGDGRSNVTPLPMSVGSPVASKPSLYERSANQSLASVSTSRPTQSGPLQLSGPTTTPRPPSPPSGFLSTRIGMMESPNEGQSPAQTPLQRHLAHLVRHGFNGVSSRPDNDSHLSQSPPLSHANLPGTAPGSASIASVTGSGSIKTRFSNKFGSLNFGRG</sequence>
<dbReference type="Pfam" id="PF23554">
    <property type="entry name" value="TPR_DOCK"/>
    <property type="match status" value="2"/>
</dbReference>
<evidence type="ECO:0000256" key="1">
    <source>
        <dbReference type="ARBA" id="ARBA00004496"/>
    </source>
</evidence>
<evidence type="ECO:0000256" key="6">
    <source>
        <dbReference type="SAM" id="MobiDB-lite"/>
    </source>
</evidence>
<feature type="compositionally biased region" description="Polar residues" evidence="6">
    <location>
        <begin position="2084"/>
        <end position="2093"/>
    </location>
</feature>
<feature type="region of interest" description="Disordered" evidence="6">
    <location>
        <begin position="2106"/>
        <end position="2139"/>
    </location>
</feature>
<protein>
    <submittedName>
        <fullName evidence="9">Cytoplasmic protein</fullName>
    </submittedName>
</protein>
<dbReference type="InterPro" id="IPR043161">
    <property type="entry name" value="DOCK_C_lobe_A"/>
</dbReference>
<dbReference type="InterPro" id="IPR032376">
    <property type="entry name" value="DOCK_N"/>
</dbReference>
<dbReference type="PROSITE" id="PS51650">
    <property type="entry name" value="C2_DOCK"/>
    <property type="match status" value="1"/>
</dbReference>
<keyword evidence="10" id="KW-1185">Reference proteome</keyword>
<dbReference type="InterPro" id="IPR046769">
    <property type="entry name" value="DOCKER_Lobe_A"/>
</dbReference>
<dbReference type="GO" id="GO:0005085">
    <property type="term" value="F:guanyl-nucleotide exchange factor activity"/>
    <property type="evidence" value="ECO:0007669"/>
    <property type="project" value="UniProtKB-KW"/>
</dbReference>
<evidence type="ECO:0000256" key="5">
    <source>
        <dbReference type="PROSITE-ProRule" id="PRU00983"/>
    </source>
</evidence>
<feature type="compositionally biased region" description="Polar residues" evidence="6">
    <location>
        <begin position="2035"/>
        <end position="2054"/>
    </location>
</feature>
<dbReference type="Pfam" id="PF16172">
    <property type="entry name" value="DOCK_N"/>
    <property type="match status" value="1"/>
</dbReference>
<dbReference type="Proteomes" id="UP000736335">
    <property type="component" value="Unassembled WGS sequence"/>
</dbReference>
<feature type="region of interest" description="Disordered" evidence="6">
    <location>
        <begin position="380"/>
        <end position="409"/>
    </location>
</feature>
<dbReference type="Gene3D" id="2.60.40.150">
    <property type="entry name" value="C2 domain"/>
    <property type="match status" value="1"/>
</dbReference>
<dbReference type="Gene3D" id="1.20.58.740">
    <property type="match status" value="1"/>
</dbReference>
<feature type="region of interest" description="Disordered" evidence="6">
    <location>
        <begin position="2005"/>
        <end position="2093"/>
    </location>
</feature>
<dbReference type="EMBL" id="WIUZ02000001">
    <property type="protein sequence ID" value="KAF9792972.1"/>
    <property type="molecule type" value="Genomic_DNA"/>
</dbReference>
<evidence type="ECO:0000313" key="9">
    <source>
        <dbReference type="EMBL" id="KAF9792972.1"/>
    </source>
</evidence>
<keyword evidence="2" id="KW-0963">Cytoplasm</keyword>
<feature type="compositionally biased region" description="Polar residues" evidence="6">
    <location>
        <begin position="2108"/>
        <end position="2124"/>
    </location>
</feature>
<dbReference type="Pfam" id="PF14429">
    <property type="entry name" value="DOCK-C2"/>
    <property type="match status" value="1"/>
</dbReference>
<dbReference type="InterPro" id="IPR042455">
    <property type="entry name" value="DOCK_N_sub1"/>
</dbReference>
<evidence type="ECO:0000259" key="8">
    <source>
        <dbReference type="PROSITE" id="PS51651"/>
    </source>
</evidence>
<evidence type="ECO:0000256" key="4">
    <source>
        <dbReference type="ARBA" id="ARBA00022658"/>
    </source>
</evidence>
<feature type="compositionally biased region" description="Polar residues" evidence="6">
    <location>
        <begin position="151"/>
        <end position="162"/>
    </location>
</feature>
<organism evidence="9 10">
    <name type="scientific">Thelephora terrestris</name>
    <dbReference type="NCBI Taxonomy" id="56493"/>
    <lineage>
        <taxon>Eukaryota</taxon>
        <taxon>Fungi</taxon>
        <taxon>Dikarya</taxon>
        <taxon>Basidiomycota</taxon>
        <taxon>Agaricomycotina</taxon>
        <taxon>Agaricomycetes</taxon>
        <taxon>Thelephorales</taxon>
        <taxon>Thelephoraceae</taxon>
        <taxon>Thelephora</taxon>
    </lineage>
</organism>
<dbReference type="InterPro" id="IPR027357">
    <property type="entry name" value="DOCKER_dom"/>
</dbReference>
<dbReference type="OrthoDB" id="18896at2759"/>
<dbReference type="GO" id="GO:0007264">
    <property type="term" value="P:small GTPase-mediated signal transduction"/>
    <property type="evidence" value="ECO:0007669"/>
    <property type="project" value="InterPro"/>
</dbReference>
<comment type="caution">
    <text evidence="9">The sequence shown here is derived from an EMBL/GenBank/DDBJ whole genome shotgun (WGS) entry which is preliminary data.</text>
</comment>
<dbReference type="GO" id="GO:0005737">
    <property type="term" value="C:cytoplasm"/>
    <property type="evidence" value="ECO:0007669"/>
    <property type="project" value="UniProtKB-SubCell"/>
</dbReference>
<dbReference type="InterPro" id="IPR043162">
    <property type="entry name" value="DOCK_C_lobe_C"/>
</dbReference>
<keyword evidence="4" id="KW-0344">Guanine-nucleotide releasing factor</keyword>
<evidence type="ECO:0000256" key="3">
    <source>
        <dbReference type="ARBA" id="ARBA00022553"/>
    </source>
</evidence>
<dbReference type="CDD" id="cd08679">
    <property type="entry name" value="C2_DOCK180_related"/>
    <property type="match status" value="1"/>
</dbReference>
<dbReference type="PROSITE" id="PS51651">
    <property type="entry name" value="DOCKER"/>
    <property type="match status" value="1"/>
</dbReference>
<dbReference type="Gene3D" id="1.25.40.410">
    <property type="match status" value="1"/>
</dbReference>
<reference evidence="9" key="1">
    <citation type="journal article" date="2020" name="Nat. Commun.">
        <title>Large-scale genome sequencing of mycorrhizal fungi provides insights into the early evolution of symbiotic traits.</title>
        <authorList>
            <person name="Miyauchi S."/>
            <person name="Kiss E."/>
            <person name="Kuo A."/>
            <person name="Drula E."/>
            <person name="Kohler A."/>
            <person name="Sanchez-Garcia M."/>
            <person name="Morin E."/>
            <person name="Andreopoulos B."/>
            <person name="Barry K.W."/>
            <person name="Bonito G."/>
            <person name="Buee M."/>
            <person name="Carver A."/>
            <person name="Chen C."/>
            <person name="Cichocki N."/>
            <person name="Clum A."/>
            <person name="Culley D."/>
            <person name="Crous P.W."/>
            <person name="Fauchery L."/>
            <person name="Girlanda M."/>
            <person name="Hayes R.D."/>
            <person name="Keri Z."/>
            <person name="LaButti K."/>
            <person name="Lipzen A."/>
            <person name="Lombard V."/>
            <person name="Magnuson J."/>
            <person name="Maillard F."/>
            <person name="Murat C."/>
            <person name="Nolan M."/>
            <person name="Ohm R.A."/>
            <person name="Pangilinan J."/>
            <person name="Pereira M.F."/>
            <person name="Perotto S."/>
            <person name="Peter M."/>
            <person name="Pfister S."/>
            <person name="Riley R."/>
            <person name="Sitrit Y."/>
            <person name="Stielow J.B."/>
            <person name="Szollosi G."/>
            <person name="Zifcakova L."/>
            <person name="Stursova M."/>
            <person name="Spatafora J.W."/>
            <person name="Tedersoo L."/>
            <person name="Vaario L.M."/>
            <person name="Yamada A."/>
            <person name="Yan M."/>
            <person name="Wang P."/>
            <person name="Xu J."/>
            <person name="Bruns T."/>
            <person name="Baldrian P."/>
            <person name="Vilgalys R."/>
            <person name="Dunand C."/>
            <person name="Henrissat B."/>
            <person name="Grigoriev I.V."/>
            <person name="Hibbett D."/>
            <person name="Nagy L.G."/>
            <person name="Martin F.M."/>
        </authorList>
    </citation>
    <scope>NUCLEOTIDE SEQUENCE</scope>
    <source>
        <strain evidence="9">UH-Tt-Lm1</strain>
    </source>
</reference>
<evidence type="ECO:0000256" key="2">
    <source>
        <dbReference type="ARBA" id="ARBA00022490"/>
    </source>
</evidence>
<dbReference type="InterPro" id="IPR035892">
    <property type="entry name" value="C2_domain_sf"/>
</dbReference>
<dbReference type="Gene3D" id="1.20.1270.350">
    <property type="entry name" value="Dedicator of cytokinesis N-terminal subdomain"/>
    <property type="match status" value="1"/>
</dbReference>
<feature type="domain" description="C2 DOCK-type" evidence="7">
    <location>
        <begin position="671"/>
        <end position="873"/>
    </location>
</feature>
<dbReference type="InterPro" id="IPR056372">
    <property type="entry name" value="TPR_DOCK"/>
</dbReference>
<feature type="region of interest" description="Disordered" evidence="6">
    <location>
        <begin position="510"/>
        <end position="530"/>
    </location>
</feature>
<feature type="domain" description="DOCKER" evidence="8">
    <location>
        <begin position="1596"/>
        <end position="2005"/>
    </location>
</feature>
<dbReference type="PANTHER" id="PTHR45653:SF10">
    <property type="entry name" value="MYOBLAST CITY, ISOFORM B"/>
    <property type="match status" value="1"/>
</dbReference>
<gene>
    <name evidence="9" type="ORF">BJ322DRAFT_91073</name>
</gene>
<comment type="subcellular location">
    <subcellularLocation>
        <location evidence="1">Cytoplasm</location>
    </subcellularLocation>
</comment>
<dbReference type="GO" id="GO:0031267">
    <property type="term" value="F:small GTPase binding"/>
    <property type="evidence" value="ECO:0007669"/>
    <property type="project" value="TreeGrafter"/>
</dbReference>
<dbReference type="PANTHER" id="PTHR45653">
    <property type="entry name" value="DEDICATOR OF CYTOKINESIS"/>
    <property type="match status" value="1"/>
</dbReference>
<name>A0A9P6HSH9_9AGAM</name>
<evidence type="ECO:0000313" key="10">
    <source>
        <dbReference type="Proteomes" id="UP000736335"/>
    </source>
</evidence>
<evidence type="ECO:0000259" key="7">
    <source>
        <dbReference type="PROSITE" id="PS51650"/>
    </source>
</evidence>
<proteinExistence type="inferred from homology"/>
<dbReference type="CDD" id="cd11684">
    <property type="entry name" value="DHR2_DOCK"/>
    <property type="match status" value="1"/>
</dbReference>
<feature type="region of interest" description="Disordered" evidence="6">
    <location>
        <begin position="151"/>
        <end position="173"/>
    </location>
</feature>
<dbReference type="Pfam" id="PF06920">
    <property type="entry name" value="DHR-2_Lobe_A"/>
    <property type="match status" value="1"/>
</dbReference>
<accession>A0A9P6HSH9</accession>
<dbReference type="GO" id="GO:0005886">
    <property type="term" value="C:plasma membrane"/>
    <property type="evidence" value="ECO:0007669"/>
    <property type="project" value="TreeGrafter"/>
</dbReference>